<evidence type="ECO:0000256" key="1">
    <source>
        <dbReference type="SAM" id="MobiDB-lite"/>
    </source>
</evidence>
<dbReference type="Pfam" id="PF16130">
    <property type="entry name" value="DUF4842"/>
    <property type="match status" value="1"/>
</dbReference>
<dbReference type="EMBL" id="NPDY01000002">
    <property type="protein sequence ID" value="PJZ70643.1"/>
    <property type="molecule type" value="Genomic_DNA"/>
</dbReference>
<accession>A0A2M9ZP93</accession>
<keyword evidence="2" id="KW-1133">Transmembrane helix</keyword>
<feature type="region of interest" description="Disordered" evidence="1">
    <location>
        <begin position="291"/>
        <end position="310"/>
    </location>
</feature>
<comment type="caution">
    <text evidence="5">The sequence shown here is derived from an EMBL/GenBank/DDBJ whole genome shotgun (WGS) entry which is preliminary data.</text>
</comment>
<evidence type="ECO:0000256" key="2">
    <source>
        <dbReference type="SAM" id="Phobius"/>
    </source>
</evidence>
<dbReference type="Proteomes" id="UP000231962">
    <property type="component" value="Unassembled WGS sequence"/>
</dbReference>
<evidence type="ECO:0000313" key="6">
    <source>
        <dbReference type="Proteomes" id="UP000231962"/>
    </source>
</evidence>
<sequence>MNRILLLAFIASLTFQCNHKKKGMFLLPFLDLVNTNSTGSSSGTSGNTGSSGVVFVPGDGNGNPAPGVEVPTNSTDNSNSGNSGTTSPSGSTSNSGGGSEASNSNSGGDNTTSSGGGSGSPGTSSGTEPSSDNSNSGNTSSGGSDEVASGNESDSGSETPADTGTGNTQPPASDVVAVVVVDDPKGEPDFNYNTTQNIPLNLTVVNNQDQTVSGATVLVYDENSNLLFQGVSDSNGKVTGILTVPTSVGNITVDISIGGDSISQYIDLTNVLGINRTIRYEINLPANQVADSDNDGVPNSTDIYPDDPTRSTELLYPSEGVYTIAFEDQYPTPGDADLNDYVIQFKNQEDLNASGKIVRLRGTYAHVAKGAGYRHKLYVRLPVGTGASVTYKLTQASGKVEEEKTVQVTANDLATGFEIFPDSNTTIRNQNVHPGDVFKPGFTATVEFVFNSPVARTSIGAFPYDLYAYVINTKQNIHLPGLFKNADGSDPYLDKTGFPWAILIPGAWKYPYEHKDIRKPSETGYSEFALWAASNGKEYKEWYNHISNDSLVFPVPDPAGLLGYLYLSVKHYALIYAVGLLLAAGAALYILKRKHLIRA</sequence>
<evidence type="ECO:0000313" key="5">
    <source>
        <dbReference type="EMBL" id="PJZ73854.1"/>
    </source>
</evidence>
<dbReference type="NCBIfam" id="TIGR04456">
    <property type="entry name" value="LruC_dom"/>
    <property type="match status" value="1"/>
</dbReference>
<name>A0A2M9ZP93_9LEPT</name>
<dbReference type="AlphaFoldDB" id="A0A2M9ZP93"/>
<evidence type="ECO:0000313" key="4">
    <source>
        <dbReference type="EMBL" id="PJZ70643.1"/>
    </source>
</evidence>
<evidence type="ECO:0000259" key="3">
    <source>
        <dbReference type="Pfam" id="PF16130"/>
    </source>
</evidence>
<gene>
    <name evidence="4" type="ORF">CH360_03665</name>
    <name evidence="5" type="ORF">CH373_06805</name>
</gene>
<feature type="compositionally biased region" description="Polar residues" evidence="1">
    <location>
        <begin position="150"/>
        <end position="171"/>
    </location>
</feature>
<reference evidence="6 7" key="1">
    <citation type="submission" date="2017-07" db="EMBL/GenBank/DDBJ databases">
        <title>Leptospira spp. isolated from tropical soils.</title>
        <authorList>
            <person name="Thibeaux R."/>
            <person name="Iraola G."/>
            <person name="Ferres I."/>
            <person name="Bierque E."/>
            <person name="Girault D."/>
            <person name="Soupe-Gilbert M.-E."/>
            <person name="Picardeau M."/>
            <person name="Goarant C."/>
        </authorList>
    </citation>
    <scope>NUCLEOTIDE SEQUENCE [LARGE SCALE GENOMIC DNA]</scope>
    <source>
        <strain evidence="5 7">FH1-B-B1</strain>
        <strain evidence="4 6">FH1-B-C1</strain>
    </source>
</reference>
<keyword evidence="2" id="KW-0812">Transmembrane</keyword>
<dbReference type="EMBL" id="NPDZ01000003">
    <property type="protein sequence ID" value="PJZ73854.1"/>
    <property type="molecule type" value="Genomic_DNA"/>
</dbReference>
<feature type="compositionally biased region" description="Low complexity" evidence="1">
    <location>
        <begin position="37"/>
        <end position="52"/>
    </location>
</feature>
<dbReference type="OrthoDB" id="320914at2"/>
<dbReference type="InterPro" id="IPR008964">
    <property type="entry name" value="Invasin/intimin_cell_adhesion"/>
</dbReference>
<protein>
    <recommendedName>
        <fullName evidence="3">DUF4842 domain-containing protein</fullName>
    </recommendedName>
</protein>
<feature type="transmembrane region" description="Helical" evidence="2">
    <location>
        <begin position="572"/>
        <end position="591"/>
    </location>
</feature>
<dbReference type="Proteomes" id="UP000231990">
    <property type="component" value="Unassembled WGS sequence"/>
</dbReference>
<evidence type="ECO:0000313" key="7">
    <source>
        <dbReference type="Proteomes" id="UP000231990"/>
    </source>
</evidence>
<feature type="compositionally biased region" description="Polar residues" evidence="1">
    <location>
        <begin position="291"/>
        <end position="302"/>
    </location>
</feature>
<dbReference type="SUPFAM" id="SSF49373">
    <property type="entry name" value="Invasin/intimin cell-adhesion fragments"/>
    <property type="match status" value="1"/>
</dbReference>
<proteinExistence type="predicted"/>
<feature type="region of interest" description="Disordered" evidence="1">
    <location>
        <begin position="37"/>
        <end position="172"/>
    </location>
</feature>
<feature type="compositionally biased region" description="Low complexity" evidence="1">
    <location>
        <begin position="121"/>
        <end position="145"/>
    </location>
</feature>
<organism evidence="5 7">
    <name type="scientific">Leptospira perolatii</name>
    <dbReference type="NCBI Taxonomy" id="2023191"/>
    <lineage>
        <taxon>Bacteria</taxon>
        <taxon>Pseudomonadati</taxon>
        <taxon>Spirochaetota</taxon>
        <taxon>Spirochaetia</taxon>
        <taxon>Leptospirales</taxon>
        <taxon>Leptospiraceae</taxon>
        <taxon>Leptospira</taxon>
    </lineage>
</organism>
<dbReference type="InterPro" id="IPR032295">
    <property type="entry name" value="DUF4842"/>
</dbReference>
<dbReference type="InterPro" id="IPR031025">
    <property type="entry name" value="LruC_dom"/>
</dbReference>
<keyword evidence="2" id="KW-0472">Membrane</keyword>
<dbReference type="RefSeq" id="WP_100712650.1">
    <property type="nucleotide sequence ID" value="NZ_NPDY01000002.1"/>
</dbReference>
<feature type="domain" description="DUF4842" evidence="3">
    <location>
        <begin position="355"/>
        <end position="543"/>
    </location>
</feature>
<keyword evidence="6" id="KW-1185">Reference proteome</keyword>
<feature type="compositionally biased region" description="Low complexity" evidence="1">
    <location>
        <begin position="72"/>
        <end position="113"/>
    </location>
</feature>